<feature type="domain" description="SsuA/THI5-like" evidence="5">
    <location>
        <begin position="45"/>
        <end position="262"/>
    </location>
</feature>
<comment type="caution">
    <text evidence="6">The sequence shown here is derived from an EMBL/GenBank/DDBJ whole genome shotgun (WGS) entry which is preliminary data.</text>
</comment>
<dbReference type="GO" id="GO:0042597">
    <property type="term" value="C:periplasmic space"/>
    <property type="evidence" value="ECO:0007669"/>
    <property type="project" value="UniProtKB-SubCell"/>
</dbReference>
<evidence type="ECO:0000313" key="7">
    <source>
        <dbReference type="Proteomes" id="UP000886752"/>
    </source>
</evidence>
<feature type="signal peptide" evidence="4">
    <location>
        <begin position="1"/>
        <end position="26"/>
    </location>
</feature>
<evidence type="ECO:0000256" key="1">
    <source>
        <dbReference type="ARBA" id="ARBA00004418"/>
    </source>
</evidence>
<evidence type="ECO:0000259" key="5">
    <source>
        <dbReference type="Pfam" id="PF09084"/>
    </source>
</evidence>
<dbReference type="Gene3D" id="3.40.190.10">
    <property type="entry name" value="Periplasmic binding protein-like II"/>
    <property type="match status" value="2"/>
</dbReference>
<dbReference type="PANTHER" id="PTHR30024:SF47">
    <property type="entry name" value="TAURINE-BINDING PERIPLASMIC PROTEIN"/>
    <property type="match status" value="1"/>
</dbReference>
<evidence type="ECO:0000256" key="3">
    <source>
        <dbReference type="ARBA" id="ARBA00022729"/>
    </source>
</evidence>
<gene>
    <name evidence="6" type="ORF">H9894_04455</name>
</gene>
<dbReference type="InterPro" id="IPR015168">
    <property type="entry name" value="SsuA/THI5"/>
</dbReference>
<proteinExistence type="inferred from homology"/>
<protein>
    <submittedName>
        <fullName evidence="6">ABC transporter substrate-binding protein</fullName>
    </submittedName>
</protein>
<organism evidence="6 7">
    <name type="scientific">Candidatus Desulfovibrio intestinipullorum</name>
    <dbReference type="NCBI Taxonomy" id="2838536"/>
    <lineage>
        <taxon>Bacteria</taxon>
        <taxon>Pseudomonadati</taxon>
        <taxon>Thermodesulfobacteriota</taxon>
        <taxon>Desulfovibrionia</taxon>
        <taxon>Desulfovibrionales</taxon>
        <taxon>Desulfovibrionaceae</taxon>
        <taxon>Desulfovibrio</taxon>
    </lineage>
</organism>
<evidence type="ECO:0000313" key="6">
    <source>
        <dbReference type="EMBL" id="HIW00421.1"/>
    </source>
</evidence>
<keyword evidence="3 4" id="KW-0732">Signal</keyword>
<dbReference type="Pfam" id="PF09084">
    <property type="entry name" value="NMT1"/>
    <property type="match status" value="1"/>
</dbReference>
<comment type="similarity">
    <text evidence="2">Belongs to the bacterial solute-binding protein SsuA/TauA family.</text>
</comment>
<dbReference type="PANTHER" id="PTHR30024">
    <property type="entry name" value="ALIPHATIC SULFONATES-BINDING PROTEIN-RELATED"/>
    <property type="match status" value="1"/>
</dbReference>
<accession>A0A9D1PWB0</accession>
<dbReference type="Proteomes" id="UP000886752">
    <property type="component" value="Unassembled WGS sequence"/>
</dbReference>
<reference evidence="6" key="1">
    <citation type="journal article" date="2021" name="PeerJ">
        <title>Extensive microbial diversity within the chicken gut microbiome revealed by metagenomics and culture.</title>
        <authorList>
            <person name="Gilroy R."/>
            <person name="Ravi A."/>
            <person name="Getino M."/>
            <person name="Pursley I."/>
            <person name="Horton D.L."/>
            <person name="Alikhan N.F."/>
            <person name="Baker D."/>
            <person name="Gharbi K."/>
            <person name="Hall N."/>
            <person name="Watson M."/>
            <person name="Adriaenssens E.M."/>
            <person name="Foster-Nyarko E."/>
            <person name="Jarju S."/>
            <person name="Secka A."/>
            <person name="Antonio M."/>
            <person name="Oren A."/>
            <person name="Chaudhuri R.R."/>
            <person name="La Ragione R."/>
            <person name="Hildebrand F."/>
            <person name="Pallen M.J."/>
        </authorList>
    </citation>
    <scope>NUCLEOTIDE SEQUENCE</scope>
    <source>
        <strain evidence="6">ChiHecec2B26-446</strain>
    </source>
</reference>
<dbReference type="EMBL" id="DXHV01000047">
    <property type="protein sequence ID" value="HIW00421.1"/>
    <property type="molecule type" value="Genomic_DNA"/>
</dbReference>
<comment type="subcellular location">
    <subcellularLocation>
        <location evidence="1">Periplasm</location>
    </subcellularLocation>
</comment>
<evidence type="ECO:0000256" key="4">
    <source>
        <dbReference type="SAM" id="SignalP"/>
    </source>
</evidence>
<evidence type="ECO:0000256" key="2">
    <source>
        <dbReference type="ARBA" id="ARBA00010742"/>
    </source>
</evidence>
<feature type="chain" id="PRO_5038362357" evidence="4">
    <location>
        <begin position="27"/>
        <end position="360"/>
    </location>
</feature>
<sequence length="360" mass="39698">MRFKRLMMVLLLAVFSLTLAVGPASAAKLTKLPTAWMDEHETFLIWYAKEKGWDKQEGLDIEIQYFSSGMDILNALPSGSWVFAGMGGVPAMMGNLRYGTSVIAIGNDESMTNAVLVRADSPIAKVKGYNKDYPEVLGSPDTVKGKTFLTTTVSSAHYALSSWLKVLGLKDSDITIKNMDQAQALAAFDNNIGDGVALWAPHMYAGEAKGWKIVSDLKKCNVGNPIVLIADTKYAEANPEITAKFLRVYLRAVNMLQKEPLESLVSDYQRFFLEWAGKNYTRQLSLVDMKTHPVFNLEEQLALFDDSKGPSTAQSWQSAIATFFASVGSITQDELKKVGDGKYATGKYLKLISEPIPSYK</sequence>
<reference evidence="6" key="2">
    <citation type="submission" date="2021-04" db="EMBL/GenBank/DDBJ databases">
        <authorList>
            <person name="Gilroy R."/>
        </authorList>
    </citation>
    <scope>NUCLEOTIDE SEQUENCE</scope>
    <source>
        <strain evidence="6">ChiHecec2B26-446</strain>
    </source>
</reference>
<dbReference type="AlphaFoldDB" id="A0A9D1PWB0"/>
<dbReference type="SUPFAM" id="SSF53850">
    <property type="entry name" value="Periplasmic binding protein-like II"/>
    <property type="match status" value="1"/>
</dbReference>
<name>A0A9D1PWB0_9BACT</name>